<accession>G4TUC8</accession>
<feature type="domain" description="Calcineurin-like phosphoesterase" evidence="2">
    <location>
        <begin position="95"/>
        <end position="169"/>
    </location>
</feature>
<protein>
    <recommendedName>
        <fullName evidence="2">Calcineurin-like phosphoesterase domain-containing protein</fullName>
    </recommendedName>
</protein>
<proteinExistence type="predicted"/>
<comment type="caution">
    <text evidence="3">The sequence shown here is derived from an EMBL/GenBank/DDBJ whole genome shotgun (WGS) entry which is preliminary data.</text>
</comment>
<evidence type="ECO:0000259" key="2">
    <source>
        <dbReference type="Pfam" id="PF00149"/>
    </source>
</evidence>
<dbReference type="Gene3D" id="3.60.21.10">
    <property type="match status" value="1"/>
</dbReference>
<dbReference type="eggNOG" id="KOG3947">
    <property type="taxonomic scope" value="Eukaryota"/>
</dbReference>
<dbReference type="Proteomes" id="UP000007148">
    <property type="component" value="Unassembled WGS sequence"/>
</dbReference>
<dbReference type="Pfam" id="PF00149">
    <property type="entry name" value="Metallophos"/>
    <property type="match status" value="1"/>
</dbReference>
<dbReference type="InterPro" id="IPR029052">
    <property type="entry name" value="Metallo-depent_PP-like"/>
</dbReference>
<sequence>MSSTWKKRLAATVSRSKAGNNDTPSASITRAPNSLAFVEDNPFVDDDASEWDPIITEDVVVHFKYDVANPPQRPDQLDVPADTGPVGSGDSQWTRFICISDTHCNTFDLPQGDFLLHSGDLTHTGRARQVQGTMKWLKSQPHPHKIIIAGNHDLTLDRDFYLEHGSRWHRQQTEDVEEIKKFVEPQGDTTFHYLEYENMTITEGGATWKVYGSPVNGSDCPYLRL</sequence>
<dbReference type="PANTHER" id="PTHR12905">
    <property type="entry name" value="METALLOPHOSPHOESTERASE"/>
    <property type="match status" value="1"/>
</dbReference>
<dbReference type="InParanoid" id="G4TUC8"/>
<evidence type="ECO:0000313" key="4">
    <source>
        <dbReference type="Proteomes" id="UP000007148"/>
    </source>
</evidence>
<dbReference type="PANTHER" id="PTHR12905:SF0">
    <property type="entry name" value="CALCINEURIN-LIKE PHOSPHOESTERASE DOMAIN-CONTAINING PROTEIN"/>
    <property type="match status" value="1"/>
</dbReference>
<feature type="region of interest" description="Disordered" evidence="1">
    <location>
        <begin position="1"/>
        <end position="28"/>
    </location>
</feature>
<evidence type="ECO:0000256" key="1">
    <source>
        <dbReference type="SAM" id="MobiDB-lite"/>
    </source>
</evidence>
<feature type="compositionally biased region" description="Polar residues" evidence="1">
    <location>
        <begin position="13"/>
        <end position="28"/>
    </location>
</feature>
<keyword evidence="4" id="KW-1185">Reference proteome</keyword>
<dbReference type="EMBL" id="CAFZ01000373">
    <property type="protein sequence ID" value="CCA74921.1"/>
    <property type="molecule type" value="Genomic_DNA"/>
</dbReference>
<reference evidence="3 4" key="1">
    <citation type="journal article" date="2011" name="PLoS Pathog.">
        <title>Endophytic Life Strategies Decoded by Genome and Transcriptome Analyses of the Mutualistic Root Symbiont Piriformospora indica.</title>
        <authorList>
            <person name="Zuccaro A."/>
            <person name="Lahrmann U."/>
            <person name="Guldener U."/>
            <person name="Langen G."/>
            <person name="Pfiffi S."/>
            <person name="Biedenkopf D."/>
            <person name="Wong P."/>
            <person name="Samans B."/>
            <person name="Grimm C."/>
            <person name="Basiewicz M."/>
            <person name="Murat C."/>
            <person name="Martin F."/>
            <person name="Kogel K.H."/>
        </authorList>
    </citation>
    <scope>NUCLEOTIDE SEQUENCE [LARGE SCALE GENOMIC DNA]</scope>
    <source>
        <strain evidence="3 4">DSM 11827</strain>
    </source>
</reference>
<gene>
    <name evidence="3" type="ORF">PIIN_08891</name>
</gene>
<dbReference type="InterPro" id="IPR051693">
    <property type="entry name" value="UPF0046_metallophosphoest"/>
</dbReference>
<dbReference type="GO" id="GO:0016787">
    <property type="term" value="F:hydrolase activity"/>
    <property type="evidence" value="ECO:0007669"/>
    <property type="project" value="InterPro"/>
</dbReference>
<dbReference type="AlphaFoldDB" id="G4TUC8"/>
<name>G4TUC8_SERID</name>
<dbReference type="SUPFAM" id="SSF56300">
    <property type="entry name" value="Metallo-dependent phosphatases"/>
    <property type="match status" value="1"/>
</dbReference>
<evidence type="ECO:0000313" key="3">
    <source>
        <dbReference type="EMBL" id="CCA74921.1"/>
    </source>
</evidence>
<dbReference type="InterPro" id="IPR004843">
    <property type="entry name" value="Calcineurin-like_PHP"/>
</dbReference>
<organism evidence="3 4">
    <name type="scientific">Serendipita indica (strain DSM 11827)</name>
    <name type="common">Root endophyte fungus</name>
    <name type="synonym">Piriformospora indica</name>
    <dbReference type="NCBI Taxonomy" id="1109443"/>
    <lineage>
        <taxon>Eukaryota</taxon>
        <taxon>Fungi</taxon>
        <taxon>Dikarya</taxon>
        <taxon>Basidiomycota</taxon>
        <taxon>Agaricomycotina</taxon>
        <taxon>Agaricomycetes</taxon>
        <taxon>Sebacinales</taxon>
        <taxon>Serendipitaceae</taxon>
        <taxon>Serendipita</taxon>
    </lineage>
</organism>
<dbReference type="OrthoDB" id="630188at2759"/>
<dbReference type="HOGENOM" id="CLU_1230332_0_0_1"/>